<protein>
    <submittedName>
        <fullName evidence="1">Uncharacterized protein</fullName>
    </submittedName>
</protein>
<evidence type="ECO:0000313" key="2">
    <source>
        <dbReference type="Proteomes" id="UP000441797"/>
    </source>
</evidence>
<proteinExistence type="predicted"/>
<dbReference type="OrthoDB" id="528683at2"/>
<evidence type="ECO:0000313" key="1">
    <source>
        <dbReference type="EMBL" id="MUL38102.1"/>
    </source>
</evidence>
<keyword evidence="2" id="KW-1185">Reference proteome</keyword>
<gene>
    <name evidence="1" type="ORF">BWI75_17640</name>
</gene>
<reference evidence="1 2" key="1">
    <citation type="journal article" date="2019" name="Front. Microbiol.">
        <title>Genomic Features for Desiccation Tolerance and Sugar Biosynthesis in the Extremophile Gloeocapsopsis sp. UTEX B3054.</title>
        <authorList>
            <person name="Urrejola C."/>
            <person name="Alcorta J."/>
            <person name="Salas L."/>
            <person name="Vasquez M."/>
            <person name="Polz M.F."/>
            <person name="Vicuna R."/>
            <person name="Diez B."/>
        </authorList>
    </citation>
    <scope>NUCLEOTIDE SEQUENCE [LARGE SCALE GENOMIC DNA]</scope>
    <source>
        <strain evidence="1 2">1H9</strain>
    </source>
</reference>
<sequence>MWSFVGSKKNKQWIWLALDTKTMLLRQLPMPTPTELRGDSLHVN</sequence>
<accession>A0A6N8FZM8</accession>
<organism evidence="1 2">
    <name type="scientific">Gloeocapsopsis dulcis AAB1 = 1H9</name>
    <dbReference type="NCBI Taxonomy" id="1433147"/>
    <lineage>
        <taxon>Bacteria</taxon>
        <taxon>Bacillati</taxon>
        <taxon>Cyanobacteriota</taxon>
        <taxon>Cyanophyceae</taxon>
        <taxon>Oscillatoriophycideae</taxon>
        <taxon>Chroococcales</taxon>
        <taxon>Chroococcaceae</taxon>
        <taxon>Gloeocapsopsis</taxon>
        <taxon>Gloeocapsopsis dulcis</taxon>
    </lineage>
</organism>
<dbReference type="AlphaFoldDB" id="A0A6N8FZM8"/>
<comment type="caution">
    <text evidence="1">The sequence shown here is derived from an EMBL/GenBank/DDBJ whole genome shotgun (WGS) entry which is preliminary data.</text>
</comment>
<name>A0A6N8FZM8_9CHRO</name>
<dbReference type="Proteomes" id="UP000441797">
    <property type="component" value="Unassembled WGS sequence"/>
</dbReference>
<dbReference type="EMBL" id="NAPY01000032">
    <property type="protein sequence ID" value="MUL38102.1"/>
    <property type="molecule type" value="Genomic_DNA"/>
</dbReference>